<dbReference type="PATRIC" id="fig|1254439.12.peg.755"/>
<dbReference type="AlphaFoldDB" id="M4RC25"/>
<dbReference type="KEGG" id="btp:D805_0759"/>
<name>M4RC25_9BIFI</name>
<gene>
    <name evidence="1" type="ORF">D805_0759</name>
</gene>
<reference evidence="1 2" key="1">
    <citation type="journal article" date="2013" name="Genome Announc.">
        <title>Complete Genome Sequence of the Probiotic Bifidobacterium thermophilum Strain RBL67.</title>
        <authorList>
            <person name="Jans C."/>
            <person name="Lacroix C."/>
            <person name="Follador R."/>
            <person name="Stevens M.J."/>
        </authorList>
    </citation>
    <scope>NUCLEOTIDE SEQUENCE [LARGE SCALE GENOMIC DNA]</scope>
    <source>
        <strain evidence="1 2">RBL67</strain>
    </source>
</reference>
<accession>M4RC25</accession>
<sequence length="46" mass="5154">MAYGLGLCNEKTDQDGIELILAKHPRLSLCAFNLKLKPECSKFTDQ</sequence>
<proteinExistence type="predicted"/>
<organism evidence="1 2">
    <name type="scientific">Bifidobacterium thermophilum RBL67</name>
    <dbReference type="NCBI Taxonomy" id="1254439"/>
    <lineage>
        <taxon>Bacteria</taxon>
        <taxon>Bacillati</taxon>
        <taxon>Actinomycetota</taxon>
        <taxon>Actinomycetes</taxon>
        <taxon>Bifidobacteriales</taxon>
        <taxon>Bifidobacteriaceae</taxon>
        <taxon>Bifidobacterium</taxon>
    </lineage>
</organism>
<dbReference type="EMBL" id="CP004346">
    <property type="protein sequence ID" value="AGH41026.1"/>
    <property type="molecule type" value="Genomic_DNA"/>
</dbReference>
<evidence type="ECO:0000313" key="1">
    <source>
        <dbReference type="EMBL" id="AGH41026.1"/>
    </source>
</evidence>
<protein>
    <submittedName>
        <fullName evidence="1">Uncharacterized protein</fullName>
    </submittedName>
</protein>
<dbReference type="Proteomes" id="UP000011835">
    <property type="component" value="Chromosome"/>
</dbReference>
<keyword evidence="2" id="KW-1185">Reference proteome</keyword>
<dbReference type="HOGENOM" id="CLU_3180756_0_0_11"/>
<evidence type="ECO:0000313" key="2">
    <source>
        <dbReference type="Proteomes" id="UP000011835"/>
    </source>
</evidence>